<feature type="region of interest" description="Disordered" evidence="3">
    <location>
        <begin position="105"/>
        <end position="165"/>
    </location>
</feature>
<dbReference type="FunFam" id="1.10.246.20:FF:000003">
    <property type="entry name" value="Mediator of RNA polymerase II transcription subunit 15a"/>
    <property type="match status" value="1"/>
</dbReference>
<keyword evidence="2" id="KW-0539">Nucleus</keyword>
<feature type="compositionally biased region" description="Low complexity" evidence="3">
    <location>
        <begin position="76"/>
        <end position="89"/>
    </location>
</feature>
<dbReference type="InterPro" id="IPR036546">
    <property type="entry name" value="MED15_KIX"/>
</dbReference>
<comment type="subcellular location">
    <subcellularLocation>
        <location evidence="1">Nucleus</location>
    </subcellularLocation>
</comment>
<evidence type="ECO:0000259" key="4">
    <source>
        <dbReference type="Pfam" id="PF16987"/>
    </source>
</evidence>
<feature type="domain" description="Mediator complex subunit 15 KIX" evidence="4">
    <location>
        <begin position="1"/>
        <end position="61"/>
    </location>
</feature>
<feature type="region of interest" description="Disordered" evidence="3">
    <location>
        <begin position="54"/>
        <end position="92"/>
    </location>
</feature>
<sequence>METLKTHLPVSEPEGLNELQKIAVRFEQNIYTEATNQSDYFWKISLKMLPMESKTQQAPGNAHVIPNQNNSDKPTQMQSSQQSMMQMSSGLHPGQSIVPQTQPMAMQSATQSFHQHNQLSSVQHSVESLLEQPQKSVGRQQKQAQASIHQQPNILQQQQRQLMGQQPNLQQNQLIGQQNGAVEMQQQQRLPVQLNNLLNQVHMLQTKAQQPQPQQQAQQPPMGLMQPQSQHNQLRQSQQHLMSQFQSQPNQLQHQLGMQPQSSMPQRNQTSGGMLLPQ</sequence>
<dbReference type="GO" id="GO:0031490">
    <property type="term" value="F:chromatin DNA binding"/>
    <property type="evidence" value="ECO:0007669"/>
    <property type="project" value="InterPro"/>
</dbReference>
<feature type="compositionally biased region" description="Polar residues" evidence="3">
    <location>
        <begin position="105"/>
        <end position="139"/>
    </location>
</feature>
<dbReference type="EnsemblPlants" id="EMT15284">
    <property type="protein sequence ID" value="EMT15284"/>
    <property type="gene ID" value="F775_23341"/>
</dbReference>
<dbReference type="Pfam" id="PF16987">
    <property type="entry name" value="KIX_2"/>
    <property type="match status" value="1"/>
</dbReference>
<feature type="region of interest" description="Disordered" evidence="3">
    <location>
        <begin position="206"/>
        <end position="278"/>
    </location>
</feature>
<organism evidence="5">
    <name type="scientific">Aegilops tauschii</name>
    <name type="common">Tausch's goatgrass</name>
    <name type="synonym">Aegilops squarrosa</name>
    <dbReference type="NCBI Taxonomy" id="37682"/>
    <lineage>
        <taxon>Eukaryota</taxon>
        <taxon>Viridiplantae</taxon>
        <taxon>Streptophyta</taxon>
        <taxon>Embryophyta</taxon>
        <taxon>Tracheophyta</taxon>
        <taxon>Spermatophyta</taxon>
        <taxon>Magnoliopsida</taxon>
        <taxon>Liliopsida</taxon>
        <taxon>Poales</taxon>
        <taxon>Poaceae</taxon>
        <taxon>BOP clade</taxon>
        <taxon>Pooideae</taxon>
        <taxon>Triticodae</taxon>
        <taxon>Triticeae</taxon>
        <taxon>Triticinae</taxon>
        <taxon>Aegilops</taxon>
    </lineage>
</organism>
<accession>R7WAY4</accession>
<dbReference type="InterPro" id="IPR036529">
    <property type="entry name" value="KIX_dom_sf"/>
</dbReference>
<evidence type="ECO:0000256" key="3">
    <source>
        <dbReference type="SAM" id="MobiDB-lite"/>
    </source>
</evidence>
<feature type="compositionally biased region" description="Polar residues" evidence="3">
    <location>
        <begin position="66"/>
        <end position="75"/>
    </location>
</feature>
<name>R7WAY4_AEGTA</name>
<dbReference type="PANTHER" id="PTHR33137:SF4">
    <property type="entry name" value="MEDIATOR OF RNA POLYMERASE II TRANSCRIPTION SUBUNIT 15A-RELATED"/>
    <property type="match status" value="1"/>
</dbReference>
<dbReference type="AlphaFoldDB" id="R7WAY4"/>
<dbReference type="GO" id="GO:0005634">
    <property type="term" value="C:nucleus"/>
    <property type="evidence" value="ECO:0007669"/>
    <property type="project" value="UniProtKB-SubCell"/>
</dbReference>
<proteinExistence type="predicted"/>
<dbReference type="GO" id="GO:0003713">
    <property type="term" value="F:transcription coactivator activity"/>
    <property type="evidence" value="ECO:0007669"/>
    <property type="project" value="InterPro"/>
</dbReference>
<dbReference type="Gene3D" id="1.10.246.20">
    <property type="entry name" value="Coactivator CBP, KIX domain"/>
    <property type="match status" value="1"/>
</dbReference>
<evidence type="ECO:0000256" key="2">
    <source>
        <dbReference type="ARBA" id="ARBA00023242"/>
    </source>
</evidence>
<feature type="compositionally biased region" description="Low complexity" evidence="3">
    <location>
        <begin position="206"/>
        <end position="241"/>
    </location>
</feature>
<feature type="compositionally biased region" description="Low complexity" evidence="3">
    <location>
        <begin position="140"/>
        <end position="165"/>
    </location>
</feature>
<evidence type="ECO:0000313" key="5">
    <source>
        <dbReference type="EnsemblPlants" id="EMT15284"/>
    </source>
</evidence>
<evidence type="ECO:0000256" key="1">
    <source>
        <dbReference type="ARBA" id="ARBA00004123"/>
    </source>
</evidence>
<dbReference type="ExpressionAtlas" id="R7WAY4">
    <property type="expression patterns" value="baseline"/>
</dbReference>
<protein>
    <recommendedName>
        <fullName evidence="4">Mediator complex subunit 15 KIX domain-containing protein</fullName>
    </recommendedName>
</protein>
<dbReference type="PANTHER" id="PTHR33137">
    <property type="entry name" value="MEDIATOR OF RNA POLYMERASE II TRANSCRIPTION SUBUNIT 15A-RELATED"/>
    <property type="match status" value="1"/>
</dbReference>
<reference evidence="5" key="1">
    <citation type="submission" date="2015-06" db="UniProtKB">
        <authorList>
            <consortium name="EnsemblPlants"/>
        </authorList>
    </citation>
    <scope>IDENTIFICATION</scope>
</reference>
<dbReference type="InterPro" id="IPR044661">
    <property type="entry name" value="MED15a/b/c-like"/>
</dbReference>
<feature type="compositionally biased region" description="Polar residues" evidence="3">
    <location>
        <begin position="242"/>
        <end position="272"/>
    </location>
</feature>